<dbReference type="PANTHER" id="PTHR11851:SF49">
    <property type="entry name" value="MITOCHONDRIAL-PROCESSING PEPTIDASE SUBUNIT ALPHA"/>
    <property type="match status" value="1"/>
</dbReference>
<dbReference type="AlphaFoldDB" id="A0A1G2CEG5"/>
<reference evidence="5 6" key="1">
    <citation type="journal article" date="2016" name="Nat. Commun.">
        <title>Thousands of microbial genomes shed light on interconnected biogeochemical processes in an aquifer system.</title>
        <authorList>
            <person name="Anantharaman K."/>
            <person name="Brown C.T."/>
            <person name="Hug L.A."/>
            <person name="Sharon I."/>
            <person name="Castelle C.J."/>
            <person name="Probst A.J."/>
            <person name="Thomas B.C."/>
            <person name="Singh A."/>
            <person name="Wilkins M.J."/>
            <person name="Karaoz U."/>
            <person name="Brodie E.L."/>
            <person name="Williams K.H."/>
            <person name="Hubbard S.S."/>
            <person name="Banfield J.F."/>
        </authorList>
    </citation>
    <scope>NUCLEOTIDE SEQUENCE [LARGE SCALE GENOMIC DNA]</scope>
</reference>
<dbReference type="InterPro" id="IPR050361">
    <property type="entry name" value="MPP/UQCRC_Complex"/>
</dbReference>
<evidence type="ECO:0000259" key="4">
    <source>
        <dbReference type="Pfam" id="PF05193"/>
    </source>
</evidence>
<evidence type="ECO:0000313" key="6">
    <source>
        <dbReference type="Proteomes" id="UP000178796"/>
    </source>
</evidence>
<name>A0A1G2CEG5_9BACT</name>
<dbReference type="Pfam" id="PF00675">
    <property type="entry name" value="Peptidase_M16"/>
    <property type="match status" value="1"/>
</dbReference>
<dbReference type="GO" id="GO:0046872">
    <property type="term" value="F:metal ion binding"/>
    <property type="evidence" value="ECO:0007669"/>
    <property type="project" value="InterPro"/>
</dbReference>
<organism evidence="5 6">
    <name type="scientific">Candidatus Liptonbacteria bacterium RIFCSPHIGHO2_12_FULL_60_13</name>
    <dbReference type="NCBI Taxonomy" id="1798648"/>
    <lineage>
        <taxon>Bacteria</taxon>
        <taxon>Candidatus Liptoniibacteriota</taxon>
    </lineage>
</organism>
<dbReference type="InterPro" id="IPR007863">
    <property type="entry name" value="Peptidase_M16_C"/>
</dbReference>
<protein>
    <recommendedName>
        <fullName evidence="7">Peptidase M16</fullName>
    </recommendedName>
</protein>
<dbReference type="EMBL" id="MHKY01000017">
    <property type="protein sequence ID" value="OGY99129.1"/>
    <property type="molecule type" value="Genomic_DNA"/>
</dbReference>
<comment type="caution">
    <text evidence="5">The sequence shown here is derived from an EMBL/GenBank/DDBJ whole genome shotgun (WGS) entry which is preliminary data.</text>
</comment>
<feature type="domain" description="Peptidase M16 C-terminal" evidence="4">
    <location>
        <begin position="168"/>
        <end position="342"/>
    </location>
</feature>
<evidence type="ECO:0000256" key="1">
    <source>
        <dbReference type="ARBA" id="ARBA00007261"/>
    </source>
</evidence>
<comment type="similarity">
    <text evidence="1 2">Belongs to the peptidase M16 family.</text>
</comment>
<accession>A0A1G2CEG5</accession>
<dbReference type="PROSITE" id="PS00143">
    <property type="entry name" value="INSULINASE"/>
    <property type="match status" value="1"/>
</dbReference>
<sequence>MLGYHKTVLENGLRILTVPQADSVAATIFVLVEAGSKYEKKELNGISHFLEHMCFKGTAERPQAGMIAEELAALGAQFNAFTSQEFTCYYVKVAKRHFEKALEIVSDLYLNPLFNPEEIDKERGVVIEEINMYEDMPQHKVQRLMMELLYGDQPAGWDVAGRKEVIQKITQADFLNYRKEHYVAKATAVAVAGGFDEAEAIERIKGHFRGISGAEKSGKLRTIESQRSPSLLVHKKDSDQTHLVLATRTFDMFDERRFALQVLSDVLGGGMSSRLFNKVRNELGAAYYVHSSPDLSTDHGVLDIVAGVDHKKIKEVLQAILAECARFSREPVPEKELQKSKDHLSGSLLLDLETSDQLASYYGSQEIVEKKIITPDELIAKIQAVSAEEVGKVAREIFKDEKLNMALIGPFGDGEGFEELLHF</sequence>
<feature type="domain" description="Peptidase M16 N-terminal" evidence="3">
    <location>
        <begin position="18"/>
        <end position="157"/>
    </location>
</feature>
<dbReference type="InterPro" id="IPR011765">
    <property type="entry name" value="Pept_M16_N"/>
</dbReference>
<dbReference type="Pfam" id="PF05193">
    <property type="entry name" value="Peptidase_M16_C"/>
    <property type="match status" value="1"/>
</dbReference>
<dbReference type="InterPro" id="IPR011249">
    <property type="entry name" value="Metalloenz_LuxS/M16"/>
</dbReference>
<dbReference type="InterPro" id="IPR001431">
    <property type="entry name" value="Pept_M16_Zn_BS"/>
</dbReference>
<evidence type="ECO:0000256" key="2">
    <source>
        <dbReference type="RuleBase" id="RU004447"/>
    </source>
</evidence>
<evidence type="ECO:0008006" key="7">
    <source>
        <dbReference type="Google" id="ProtNLM"/>
    </source>
</evidence>
<dbReference type="Gene3D" id="3.30.830.10">
    <property type="entry name" value="Metalloenzyme, LuxS/M16 peptidase-like"/>
    <property type="match status" value="2"/>
</dbReference>
<dbReference type="GO" id="GO:0006508">
    <property type="term" value="P:proteolysis"/>
    <property type="evidence" value="ECO:0007669"/>
    <property type="project" value="InterPro"/>
</dbReference>
<proteinExistence type="inferred from homology"/>
<dbReference type="PANTHER" id="PTHR11851">
    <property type="entry name" value="METALLOPROTEASE"/>
    <property type="match status" value="1"/>
</dbReference>
<dbReference type="Proteomes" id="UP000178796">
    <property type="component" value="Unassembled WGS sequence"/>
</dbReference>
<gene>
    <name evidence="5" type="ORF">A3E09_01555</name>
</gene>
<evidence type="ECO:0000259" key="3">
    <source>
        <dbReference type="Pfam" id="PF00675"/>
    </source>
</evidence>
<dbReference type="SUPFAM" id="SSF63411">
    <property type="entry name" value="LuxS/MPP-like metallohydrolase"/>
    <property type="match status" value="2"/>
</dbReference>
<evidence type="ECO:0000313" key="5">
    <source>
        <dbReference type="EMBL" id="OGY99129.1"/>
    </source>
</evidence>
<dbReference type="GO" id="GO:0004222">
    <property type="term" value="F:metalloendopeptidase activity"/>
    <property type="evidence" value="ECO:0007669"/>
    <property type="project" value="InterPro"/>
</dbReference>